<evidence type="ECO:0000313" key="6">
    <source>
        <dbReference type="EMBL" id="CBH25097.1"/>
    </source>
</evidence>
<evidence type="ECO:0000256" key="2">
    <source>
        <dbReference type="ARBA" id="ARBA00023136"/>
    </source>
</evidence>
<evidence type="ECO:0000256" key="3">
    <source>
        <dbReference type="SAM" id="MobiDB-lite"/>
    </source>
</evidence>
<dbReference type="KEGG" id="srm:SRM_02176"/>
<comment type="subcellular location">
    <subcellularLocation>
        <location evidence="1">Membrane</location>
    </subcellularLocation>
</comment>
<dbReference type="GO" id="GO:0019867">
    <property type="term" value="C:outer membrane"/>
    <property type="evidence" value="ECO:0007669"/>
    <property type="project" value="InterPro"/>
</dbReference>
<dbReference type="Proteomes" id="UP000000933">
    <property type="component" value="Chromosome"/>
</dbReference>
<feature type="chain" id="PRO_5003072525" description="Bacterial surface antigen (D15) domain-containing protein" evidence="4">
    <location>
        <begin position="23"/>
        <end position="432"/>
    </location>
</feature>
<sequence length="432" mass="46524">MLYSRTLSWAVILLLAVPCASAQPATDSSPSGPSPDAALDSTDSDVPASEETPWGRTESYVGDHAGDYVGTTEGWTSPFGQASAVYRAPPPLRYNRVEGLVLGLRRSPLSLRDPDDTARIYGQLGYAFALGDLRYTIGVESKLIRDEETGLKLGASYEKQTRTPDRWKTSYAENSLGGIGLGYDFFDYYEGEGLSVYAVQALPATFRLTAGFRAEEHRPLSQNTGWSLFDAAPFRPNPAADAGRLQAGLIGLVGGRIRDRDGLPTGMAFRAAATIGTAFGGDFQANRYEVDGRAFLSLSADTRLGLRLRGGYATGNAPPQQQFTLGGIGSIRSYDQNALRGTRMLLGNVEYIVDGATLDDDFLDDLFLVGLFDAGWVGQPGTRLRTEDVLPSAGVGIGLDERDVRLDVSWPLRSVPATGSGPSIWLRITPNF</sequence>
<feature type="compositionally biased region" description="Low complexity" evidence="3">
    <location>
        <begin position="24"/>
        <end position="41"/>
    </location>
</feature>
<evidence type="ECO:0000259" key="5">
    <source>
        <dbReference type="Pfam" id="PF01103"/>
    </source>
</evidence>
<evidence type="ECO:0000256" key="4">
    <source>
        <dbReference type="SAM" id="SignalP"/>
    </source>
</evidence>
<dbReference type="EMBL" id="FP565814">
    <property type="protein sequence ID" value="CBH25097.1"/>
    <property type="molecule type" value="Genomic_DNA"/>
</dbReference>
<feature type="region of interest" description="Disordered" evidence="3">
    <location>
        <begin position="23"/>
        <end position="62"/>
    </location>
</feature>
<proteinExistence type="predicted"/>
<gene>
    <name evidence="6" type="ordered locus">SRM_02176</name>
</gene>
<accession>D5HAP2</accession>
<dbReference type="HOGENOM" id="CLU_660349_0_0_10"/>
<keyword evidence="4" id="KW-0732">Signal</keyword>
<dbReference type="InterPro" id="IPR000184">
    <property type="entry name" value="Bac_surfAg_D15"/>
</dbReference>
<evidence type="ECO:0000313" key="7">
    <source>
        <dbReference type="Proteomes" id="UP000000933"/>
    </source>
</evidence>
<protein>
    <recommendedName>
        <fullName evidence="5">Bacterial surface antigen (D15) domain-containing protein</fullName>
    </recommendedName>
</protein>
<organism evidence="6 7">
    <name type="scientific">Salinibacter ruber (strain M8)</name>
    <dbReference type="NCBI Taxonomy" id="761659"/>
    <lineage>
        <taxon>Bacteria</taxon>
        <taxon>Pseudomonadati</taxon>
        <taxon>Rhodothermota</taxon>
        <taxon>Rhodothermia</taxon>
        <taxon>Rhodothermales</taxon>
        <taxon>Salinibacteraceae</taxon>
        <taxon>Salinibacter</taxon>
    </lineage>
</organism>
<reference evidence="7" key="2">
    <citation type="submission" date="2010-04" db="EMBL/GenBank/DDBJ databases">
        <title>Genome sequence of Salinibacter ruber M8.</title>
        <authorList>
            <consortium name="Genoscope"/>
        </authorList>
    </citation>
    <scope>NUCLEOTIDE SEQUENCE [LARGE SCALE GENOMIC DNA]</scope>
    <source>
        <strain evidence="7">M8</strain>
    </source>
</reference>
<name>D5HAP2_SALRM</name>
<dbReference type="AlphaFoldDB" id="D5HAP2"/>
<feature type="domain" description="Bacterial surface antigen (D15)" evidence="5">
    <location>
        <begin position="204"/>
        <end position="399"/>
    </location>
</feature>
<dbReference type="Gene3D" id="2.40.160.50">
    <property type="entry name" value="membrane protein fhac: a member of the omp85/tpsb transporter family"/>
    <property type="match status" value="1"/>
</dbReference>
<dbReference type="Pfam" id="PF01103">
    <property type="entry name" value="Omp85"/>
    <property type="match status" value="1"/>
</dbReference>
<feature type="signal peptide" evidence="4">
    <location>
        <begin position="1"/>
        <end position="22"/>
    </location>
</feature>
<evidence type="ECO:0000256" key="1">
    <source>
        <dbReference type="ARBA" id="ARBA00004370"/>
    </source>
</evidence>
<reference evidence="6 7" key="1">
    <citation type="journal article" date="2010" name="ISME J.">
        <title>Fine-scale evolution: genomic, phenotypic and ecological differentiation in two coexisting Salinibacter ruber strains.</title>
        <authorList>
            <person name="Pena A."/>
            <person name="Teeling H."/>
            <person name="Huerta-Cepas J."/>
            <person name="Santos F."/>
            <person name="Yarza P."/>
            <person name="Brito-Echeverria J."/>
            <person name="Lucio M."/>
            <person name="Schmitt-Kopplin P."/>
            <person name="Meseguer I."/>
            <person name="Schenowitz C."/>
            <person name="Dossat C."/>
            <person name="Barbe V."/>
            <person name="Dopazo J."/>
            <person name="Rossello-Mora R."/>
            <person name="Schuler M."/>
            <person name="Glockner F.O."/>
            <person name="Amann R."/>
            <person name="Gabaldon T."/>
            <person name="Anton J."/>
        </authorList>
    </citation>
    <scope>NUCLEOTIDE SEQUENCE [LARGE SCALE GENOMIC DNA]</scope>
    <source>
        <strain evidence="6 7">M8</strain>
    </source>
</reference>
<keyword evidence="2" id="KW-0472">Membrane</keyword>